<evidence type="ECO:0000313" key="1">
    <source>
        <dbReference type="EMBL" id="KAF6790344.1"/>
    </source>
</evidence>
<evidence type="ECO:0000313" key="2">
    <source>
        <dbReference type="Proteomes" id="UP000652219"/>
    </source>
</evidence>
<dbReference type="AlphaFoldDB" id="A0A8H6MIW4"/>
<sequence length="149" mass="16426">MRWRGLPEISHFTVASYYVGVEAAVDHSLSRPLMPGWSGTQASKGHGGRMADERIASECGRAHPRDLWGKFAGGDLDRAGPACRIVISTPTAPVCMETYTCSTANERPTPEDMLDAWVRSDNLIRFAIRRWPSTSVGRLRWASAPQPLT</sequence>
<gene>
    <name evidence="1" type="ORF">CSOJ01_14576</name>
</gene>
<dbReference type="EMBL" id="WIGN01000504">
    <property type="protein sequence ID" value="KAF6790344.1"/>
    <property type="molecule type" value="Genomic_DNA"/>
</dbReference>
<reference evidence="1 2" key="1">
    <citation type="journal article" date="2020" name="Phytopathology">
        <title>Genome Sequence Resources of Colletotrichum truncatum, C. plurivorum, C. musicola, and C. sojae: Four Species Pathogenic to Soybean (Glycine max).</title>
        <authorList>
            <person name="Rogerio F."/>
            <person name="Boufleur T.R."/>
            <person name="Ciampi-Guillardi M."/>
            <person name="Sukno S.A."/>
            <person name="Thon M.R."/>
            <person name="Massola Junior N.S."/>
            <person name="Baroncelli R."/>
        </authorList>
    </citation>
    <scope>NUCLEOTIDE SEQUENCE [LARGE SCALE GENOMIC DNA]</scope>
    <source>
        <strain evidence="1 2">LFN0009</strain>
    </source>
</reference>
<accession>A0A8H6MIW4</accession>
<comment type="caution">
    <text evidence="1">The sequence shown here is derived from an EMBL/GenBank/DDBJ whole genome shotgun (WGS) entry which is preliminary data.</text>
</comment>
<keyword evidence="2" id="KW-1185">Reference proteome</keyword>
<dbReference type="Proteomes" id="UP000652219">
    <property type="component" value="Unassembled WGS sequence"/>
</dbReference>
<proteinExistence type="predicted"/>
<name>A0A8H6MIW4_9PEZI</name>
<protein>
    <submittedName>
        <fullName evidence="1">Uncharacterized protein</fullName>
    </submittedName>
</protein>
<organism evidence="1 2">
    <name type="scientific">Colletotrichum sojae</name>
    <dbReference type="NCBI Taxonomy" id="2175907"/>
    <lineage>
        <taxon>Eukaryota</taxon>
        <taxon>Fungi</taxon>
        <taxon>Dikarya</taxon>
        <taxon>Ascomycota</taxon>
        <taxon>Pezizomycotina</taxon>
        <taxon>Sordariomycetes</taxon>
        <taxon>Hypocreomycetidae</taxon>
        <taxon>Glomerellales</taxon>
        <taxon>Glomerellaceae</taxon>
        <taxon>Colletotrichum</taxon>
        <taxon>Colletotrichum orchidearum species complex</taxon>
    </lineage>
</organism>